<feature type="region of interest" description="Disordered" evidence="1">
    <location>
        <begin position="1"/>
        <end position="23"/>
    </location>
</feature>
<keyword evidence="2" id="KW-1133">Transmembrane helix</keyword>
<reference evidence="3 4" key="1">
    <citation type="journal article" date="2015" name="Genome Biol. Evol.">
        <title>Comparative Genomics of a Bacterivorous Green Alga Reveals Evolutionary Causalities and Consequences of Phago-Mixotrophic Mode of Nutrition.</title>
        <authorList>
            <person name="Burns J.A."/>
            <person name="Paasch A."/>
            <person name="Narechania A."/>
            <person name="Kim E."/>
        </authorList>
    </citation>
    <scope>NUCLEOTIDE SEQUENCE [LARGE SCALE GENOMIC DNA]</scope>
    <source>
        <strain evidence="3 4">PLY_AMNH</strain>
    </source>
</reference>
<feature type="transmembrane region" description="Helical" evidence="2">
    <location>
        <begin position="148"/>
        <end position="168"/>
    </location>
</feature>
<keyword evidence="2" id="KW-0812">Transmembrane</keyword>
<proteinExistence type="predicted"/>
<evidence type="ECO:0000256" key="1">
    <source>
        <dbReference type="SAM" id="MobiDB-lite"/>
    </source>
</evidence>
<comment type="caution">
    <text evidence="3">The sequence shown here is derived from an EMBL/GenBank/DDBJ whole genome shotgun (WGS) entry which is preliminary data.</text>
</comment>
<evidence type="ECO:0000313" key="3">
    <source>
        <dbReference type="EMBL" id="KAK3263132.1"/>
    </source>
</evidence>
<name>A0AAE0KWB2_9CHLO</name>
<dbReference type="AlphaFoldDB" id="A0AAE0KWB2"/>
<evidence type="ECO:0000256" key="2">
    <source>
        <dbReference type="SAM" id="Phobius"/>
    </source>
</evidence>
<dbReference type="EMBL" id="LGRX02015688">
    <property type="protein sequence ID" value="KAK3263132.1"/>
    <property type="molecule type" value="Genomic_DNA"/>
</dbReference>
<accession>A0AAE0KWB2</accession>
<dbReference type="Proteomes" id="UP001190700">
    <property type="component" value="Unassembled WGS sequence"/>
</dbReference>
<keyword evidence="4" id="KW-1185">Reference proteome</keyword>
<evidence type="ECO:0000313" key="4">
    <source>
        <dbReference type="Proteomes" id="UP001190700"/>
    </source>
</evidence>
<gene>
    <name evidence="3" type="ORF">CYMTET_28047</name>
</gene>
<sequence>MAEACGLTAKAPSAKSSSVWGPPLSVVGTDSGSEDEFPVSDPVTDLPAAPTTAPRIARLATSLLPLMAFLGCATAAHGSVVQCTTAAVLPAVHPPWVTANLCFVSPELSPPALPPDPQQSFAFPPPLPFTDASPPDHLFWTPGFWPGFWLLASGLWFSGSGSGLWFWLNTFDNPDYFDNNNSELCFSVDHFRSG</sequence>
<organism evidence="3 4">
    <name type="scientific">Cymbomonas tetramitiformis</name>
    <dbReference type="NCBI Taxonomy" id="36881"/>
    <lineage>
        <taxon>Eukaryota</taxon>
        <taxon>Viridiplantae</taxon>
        <taxon>Chlorophyta</taxon>
        <taxon>Pyramimonadophyceae</taxon>
        <taxon>Pyramimonadales</taxon>
        <taxon>Pyramimonadaceae</taxon>
        <taxon>Cymbomonas</taxon>
    </lineage>
</organism>
<keyword evidence="2" id="KW-0472">Membrane</keyword>
<protein>
    <submittedName>
        <fullName evidence="3">Uncharacterized protein</fullName>
    </submittedName>
</protein>